<keyword evidence="2" id="KW-1185">Reference proteome</keyword>
<accession>A0ACC3SLD7</accession>
<organism evidence="1 2">
    <name type="scientific">Zalaria obscura</name>
    <dbReference type="NCBI Taxonomy" id="2024903"/>
    <lineage>
        <taxon>Eukaryota</taxon>
        <taxon>Fungi</taxon>
        <taxon>Dikarya</taxon>
        <taxon>Ascomycota</taxon>
        <taxon>Pezizomycotina</taxon>
        <taxon>Dothideomycetes</taxon>
        <taxon>Dothideomycetidae</taxon>
        <taxon>Dothideales</taxon>
        <taxon>Zalariaceae</taxon>
        <taxon>Zalaria</taxon>
    </lineage>
</organism>
<reference evidence="1" key="1">
    <citation type="submission" date="2024-02" db="EMBL/GenBank/DDBJ databases">
        <title>Metagenome Assembled Genome of Zalaria obscura JY119.</title>
        <authorList>
            <person name="Vighnesh L."/>
            <person name="Jagadeeshwari U."/>
            <person name="Venkata Ramana C."/>
            <person name="Sasikala C."/>
        </authorList>
    </citation>
    <scope>NUCLEOTIDE SEQUENCE</scope>
    <source>
        <strain evidence="1">JY119</strain>
    </source>
</reference>
<proteinExistence type="predicted"/>
<evidence type="ECO:0000313" key="2">
    <source>
        <dbReference type="Proteomes" id="UP001320706"/>
    </source>
</evidence>
<dbReference type="EMBL" id="JAMKPW020000005">
    <property type="protein sequence ID" value="KAK8217550.1"/>
    <property type="molecule type" value="Genomic_DNA"/>
</dbReference>
<evidence type="ECO:0000313" key="1">
    <source>
        <dbReference type="EMBL" id="KAK8217550.1"/>
    </source>
</evidence>
<protein>
    <submittedName>
        <fullName evidence="1">Uncharacterized protein</fullName>
    </submittedName>
</protein>
<name>A0ACC3SLD7_9PEZI</name>
<sequence length="937" mass="103555">MKDARDVVGSDGQAHNVNGGLITPAATPLGEHGDGGDHEGSMNGRIEEKKQEGTNGTGIHQNGTSTGEDEQTKTLEDKDKDRLLLSPKQENTEPSKVLKLSPAKIHELTNSPTSLPFRAATPVPEEIPLLADTVLSPTIQTTDSHTAPFSPVGSAVESVYVTSPQLESDVLPHLPSIKATPGAVTAERPRATSRSASSPLIRRKHAASTSAKPTQSRDQSGSRRQTLSIRVSEQQPPYTNGVPKAAAIPEPLPSPMPAVIPLPPLSLPTYLQLELSPERPSALYIHRSASSDFPYESSRIKFERLLNFLLLPPQLEQVLWFGALACLDAWLYTFTILPLRFMKALWMLVQWSLQNAVKEVREVWLYVYKGFGRFWQRQRQTEAGSRRPSAAESETTKTNLDAVSSALDARESGDGSSDPRQTRRPRKASNLNRHRRVKSTPSALLPNHKADLLHGLLIICSCLILIRFDASRMYHGIRGQAAIKLYVIYNVLEVCDRLFSALGQDVLECLFSKETLERKPNGRSKIIRPAWMFVLALVYNVLHAAALFYQVITLNVAVNSYSNALLTLLMSNQFVEIKGTVFKKFEKENLFQLTCADVVERFQLWLMLLVIALRNIVEVGGLTISSSSTSSSSATTSPTNFTNTTTSAPAFSTSILPSSFTLLPSLFGAILSPFLIVLGSEMLVDWLKHAYINKFNNFSPTLYSRFLDVLAKDYYSHAFADQNLTKRLGLPVLPLACLWIRATVQAYQGFLATHVPLPLPSPATGLAVGTQSAATSPATTAALQHIDQMFRRALGRSAFGAGGAATTGFWWSWSWSSDDAIALATMLLFFLVLYLVLLALKLVLGMCLLGFARRRYAGMKERERAVYETGGRRVGGWGTVEVDEEKRRWIYEGDEEGLAKLRERDARGREEREGKREGKGDRLDGVGRYMMAAKRIW</sequence>
<comment type="caution">
    <text evidence="1">The sequence shown here is derived from an EMBL/GenBank/DDBJ whole genome shotgun (WGS) entry which is preliminary data.</text>
</comment>
<dbReference type="Proteomes" id="UP001320706">
    <property type="component" value="Unassembled WGS sequence"/>
</dbReference>
<gene>
    <name evidence="1" type="ORF">M8818_001308</name>
</gene>